<evidence type="ECO:0000313" key="10">
    <source>
        <dbReference type="Proteomes" id="UP000461276"/>
    </source>
</evidence>
<dbReference type="OrthoDB" id="9776605at2"/>
<dbReference type="PANTHER" id="PTHR34825">
    <property type="entry name" value="CONSERVED PROTEIN, WITH A WEAK D-GALACTARATE DEHYDRATASE/ALTRONATE HYDROLASE DOMAIN"/>
    <property type="match status" value="1"/>
</dbReference>
<dbReference type="Proteomes" id="UP000095455">
    <property type="component" value="Unassembled WGS sequence"/>
</dbReference>
<dbReference type="EMBL" id="WKNE01000013">
    <property type="protein sequence ID" value="MRZ56173.1"/>
    <property type="molecule type" value="Genomic_DNA"/>
</dbReference>
<reference evidence="7 8" key="2">
    <citation type="journal article" date="2019" name="Nat. Med.">
        <title>A library of human gut bacterial isolates paired with longitudinal multiomics data enables mechanistic microbiome research.</title>
        <authorList>
            <person name="Poyet M."/>
            <person name="Groussin M."/>
            <person name="Gibbons S.M."/>
            <person name="Avila-Pacheco J."/>
            <person name="Jiang X."/>
            <person name="Kearney S.M."/>
            <person name="Perrotta A.R."/>
            <person name="Berdy B."/>
            <person name="Zhao S."/>
            <person name="Lieberman T.D."/>
            <person name="Swanson P.K."/>
            <person name="Smith M."/>
            <person name="Roesemann S."/>
            <person name="Alexander J.E."/>
            <person name="Rich S.A."/>
            <person name="Livny J."/>
            <person name="Vlamakis H."/>
            <person name="Clish C."/>
            <person name="Bullock K."/>
            <person name="Deik A."/>
            <person name="Scott J."/>
            <person name="Pierce K.A."/>
            <person name="Xavier R.J."/>
            <person name="Alm E.J."/>
        </authorList>
    </citation>
    <scope>NUCLEOTIDE SEQUENCE [LARGE SCALE GENOMIC DNA]</scope>
    <source>
        <strain evidence="4 7">BIOML-A2</strain>
        <strain evidence="5 9">BIOML-A20</strain>
        <strain evidence="3 8">BIOML-A32</strain>
        <strain evidence="2 10">BIOML-A9</strain>
    </source>
</reference>
<organism evidence="4 7">
    <name type="scientific">Parabacteroides distasonis</name>
    <dbReference type="NCBI Taxonomy" id="823"/>
    <lineage>
        <taxon>Bacteria</taxon>
        <taxon>Pseudomonadati</taxon>
        <taxon>Bacteroidota</taxon>
        <taxon>Bacteroidia</taxon>
        <taxon>Bacteroidales</taxon>
        <taxon>Tannerellaceae</taxon>
        <taxon>Parabacteroides</taxon>
    </lineage>
</organism>
<dbReference type="Pfam" id="PF08011">
    <property type="entry name" value="PDDEXK_9"/>
    <property type="match status" value="1"/>
</dbReference>
<dbReference type="Proteomes" id="UP000441358">
    <property type="component" value="Unassembled WGS sequence"/>
</dbReference>
<dbReference type="AlphaFoldDB" id="A0A173W7U4"/>
<accession>A0A173W7U4</accession>
<dbReference type="OMA" id="AKTECHY"/>
<proteinExistence type="predicted"/>
<evidence type="ECO:0000313" key="5">
    <source>
        <dbReference type="EMBL" id="MSB71936.1"/>
    </source>
</evidence>
<dbReference type="EMBL" id="WKMO01000001">
    <property type="protein sequence ID" value="MSB71936.1"/>
    <property type="molecule type" value="Genomic_DNA"/>
</dbReference>
<comment type="caution">
    <text evidence="4">The sequence shown here is derived from an EMBL/GenBank/DDBJ whole genome shotgun (WGS) entry which is preliminary data.</text>
</comment>
<dbReference type="PANTHER" id="PTHR34825:SF1">
    <property type="entry name" value="AAA-ATPASE-LIKE DOMAIN-CONTAINING PROTEIN"/>
    <property type="match status" value="1"/>
</dbReference>
<dbReference type="EMBL" id="WKMC01000002">
    <property type="protein sequence ID" value="MRZ49708.1"/>
    <property type="molecule type" value="Genomic_DNA"/>
</dbReference>
<dbReference type="EMBL" id="CYYK01000001">
    <property type="protein sequence ID" value="CUN35474.1"/>
    <property type="molecule type" value="Genomic_DNA"/>
</dbReference>
<dbReference type="Proteomes" id="UP000461276">
    <property type="component" value="Unassembled WGS sequence"/>
</dbReference>
<evidence type="ECO:0000313" key="1">
    <source>
        <dbReference type="EMBL" id="CUN35474.1"/>
    </source>
</evidence>
<protein>
    <submittedName>
        <fullName evidence="1">Protein of uncharacterized function (DUF1703)</fullName>
    </submittedName>
</protein>
<evidence type="ECO:0000313" key="6">
    <source>
        <dbReference type="Proteomes" id="UP000095455"/>
    </source>
</evidence>
<dbReference type="InterPro" id="IPR012547">
    <property type="entry name" value="PDDEXK_9"/>
</dbReference>
<reference evidence="1 6" key="1">
    <citation type="submission" date="2015-09" db="EMBL/GenBank/DDBJ databases">
        <authorList>
            <consortium name="Pathogen Informatics"/>
        </authorList>
    </citation>
    <scope>NUCLEOTIDE SEQUENCE [LARGE SCALE GENOMIC DNA]</scope>
    <source>
        <strain evidence="1 6">2789STDY5608822</strain>
    </source>
</reference>
<evidence type="ECO:0000313" key="8">
    <source>
        <dbReference type="Proteomes" id="UP000441358"/>
    </source>
</evidence>
<gene>
    <name evidence="1" type="ORF">ERS852380_00103</name>
    <name evidence="3" type="ORF">GKD66_05545</name>
    <name evidence="2" type="ORF">GKD67_09070</name>
    <name evidence="4" type="ORF">GKD68_15795</name>
    <name evidence="5" type="ORF">GKD70_01280</name>
</gene>
<evidence type="ECO:0000313" key="4">
    <source>
        <dbReference type="EMBL" id="MRZ56173.1"/>
    </source>
</evidence>
<evidence type="ECO:0000313" key="2">
    <source>
        <dbReference type="EMBL" id="MRY93373.1"/>
    </source>
</evidence>
<evidence type="ECO:0000313" key="3">
    <source>
        <dbReference type="EMBL" id="MRZ49708.1"/>
    </source>
</evidence>
<sequence>MWRRKPRLSYIGKFVRELRSGDVDAFLTRLKAFFADFPYELKAKTECHYQVVFYLVFKLMGQFCDAKVRGAKGRADAVVKTKDYIYVFEFKLDGSVKDALRQIDEKGYLLPYEADGRELVKIGVSFSKEDRNLGCWEIV</sequence>
<evidence type="ECO:0000313" key="9">
    <source>
        <dbReference type="Proteomes" id="UP000441609"/>
    </source>
</evidence>
<name>A0A173W7U4_PARDI</name>
<dbReference type="Proteomes" id="UP000441609">
    <property type="component" value="Unassembled WGS sequence"/>
</dbReference>
<evidence type="ECO:0000313" key="7">
    <source>
        <dbReference type="Proteomes" id="UP000432516"/>
    </source>
</evidence>
<dbReference type="EMBL" id="WKMY01000005">
    <property type="protein sequence ID" value="MRY93373.1"/>
    <property type="molecule type" value="Genomic_DNA"/>
</dbReference>
<dbReference type="Proteomes" id="UP000432516">
    <property type="component" value="Unassembled WGS sequence"/>
</dbReference>